<evidence type="ECO:0000313" key="1">
    <source>
        <dbReference type="EMBL" id="JAE00691.1"/>
    </source>
</evidence>
<organism evidence="1">
    <name type="scientific">Arundo donax</name>
    <name type="common">Giant reed</name>
    <name type="synonym">Donax arundinaceus</name>
    <dbReference type="NCBI Taxonomy" id="35708"/>
    <lineage>
        <taxon>Eukaryota</taxon>
        <taxon>Viridiplantae</taxon>
        <taxon>Streptophyta</taxon>
        <taxon>Embryophyta</taxon>
        <taxon>Tracheophyta</taxon>
        <taxon>Spermatophyta</taxon>
        <taxon>Magnoliopsida</taxon>
        <taxon>Liliopsida</taxon>
        <taxon>Poales</taxon>
        <taxon>Poaceae</taxon>
        <taxon>PACMAD clade</taxon>
        <taxon>Arundinoideae</taxon>
        <taxon>Arundineae</taxon>
        <taxon>Arundo</taxon>
    </lineage>
</organism>
<accession>A0A0A9ES53</accession>
<protein>
    <submittedName>
        <fullName evidence="1">Uncharacterized protein</fullName>
    </submittedName>
</protein>
<dbReference type="EMBL" id="GBRH01197205">
    <property type="protein sequence ID" value="JAE00691.1"/>
    <property type="molecule type" value="Transcribed_RNA"/>
</dbReference>
<dbReference type="AlphaFoldDB" id="A0A0A9ES53"/>
<reference evidence="1" key="2">
    <citation type="journal article" date="2015" name="Data Brief">
        <title>Shoot transcriptome of the giant reed, Arundo donax.</title>
        <authorList>
            <person name="Barrero R.A."/>
            <person name="Guerrero F.D."/>
            <person name="Moolhuijzen P."/>
            <person name="Goolsby J.A."/>
            <person name="Tidwell J."/>
            <person name="Bellgard S.E."/>
            <person name="Bellgard M.I."/>
        </authorList>
    </citation>
    <scope>NUCLEOTIDE SEQUENCE</scope>
    <source>
        <tissue evidence="1">Shoot tissue taken approximately 20 cm above the soil surface</tissue>
    </source>
</reference>
<sequence>MVSRSSTETEYKSLANVIA</sequence>
<proteinExistence type="predicted"/>
<name>A0A0A9ES53_ARUDO</name>
<reference evidence="1" key="1">
    <citation type="submission" date="2014-09" db="EMBL/GenBank/DDBJ databases">
        <authorList>
            <person name="Magalhaes I.L.F."/>
            <person name="Oliveira U."/>
            <person name="Santos F.R."/>
            <person name="Vidigal T.H.D.A."/>
            <person name="Brescovit A.D."/>
            <person name="Santos A.J."/>
        </authorList>
    </citation>
    <scope>NUCLEOTIDE SEQUENCE</scope>
    <source>
        <tissue evidence="1">Shoot tissue taken approximately 20 cm above the soil surface</tissue>
    </source>
</reference>